<dbReference type="Gene3D" id="1.20.58.2200">
    <property type="match status" value="1"/>
</dbReference>
<gene>
    <name evidence="3" type="ORF">P3W85_14020</name>
</gene>
<dbReference type="EMBL" id="JARJLM010000241">
    <property type="protein sequence ID" value="MDF3834063.1"/>
    <property type="molecule type" value="Genomic_DNA"/>
</dbReference>
<reference evidence="3 4" key="1">
    <citation type="submission" date="2023-03" db="EMBL/GenBank/DDBJ databases">
        <title>Draft assemblies of triclosan tolerant bacteria isolated from returned activated sludge.</title>
        <authorList>
            <person name="Van Hamelsveld S."/>
        </authorList>
    </citation>
    <scope>NUCLEOTIDE SEQUENCE [LARGE SCALE GENOMIC DNA]</scope>
    <source>
        <strain evidence="3 4">GW210010_S58</strain>
    </source>
</reference>
<dbReference type="InterPro" id="IPR038440">
    <property type="entry name" value="FimV_C_sf"/>
</dbReference>
<keyword evidence="2" id="KW-0472">Membrane</keyword>
<dbReference type="NCBIfam" id="TIGR03504">
    <property type="entry name" value="FimV_Cterm"/>
    <property type="match status" value="1"/>
</dbReference>
<keyword evidence="4" id="KW-1185">Reference proteome</keyword>
<feature type="region of interest" description="Disordered" evidence="1">
    <location>
        <begin position="220"/>
        <end position="248"/>
    </location>
</feature>
<protein>
    <submittedName>
        <fullName evidence="3">FimV/HubP family polar landmark protein</fullName>
    </submittedName>
</protein>
<feature type="region of interest" description="Disordered" evidence="1">
    <location>
        <begin position="1"/>
        <end position="25"/>
    </location>
</feature>
<keyword evidence="2" id="KW-1133">Transmembrane helix</keyword>
<evidence type="ECO:0000313" key="4">
    <source>
        <dbReference type="Proteomes" id="UP001216674"/>
    </source>
</evidence>
<proteinExistence type="predicted"/>
<feature type="compositionally biased region" description="Low complexity" evidence="1">
    <location>
        <begin position="1"/>
        <end position="22"/>
    </location>
</feature>
<name>A0ABT6AN85_9BURK</name>
<evidence type="ECO:0000256" key="2">
    <source>
        <dbReference type="SAM" id="Phobius"/>
    </source>
</evidence>
<keyword evidence="2" id="KW-0812">Transmembrane</keyword>
<sequence>SADTAVTAARPAAASAPAAKRAPLVTQPQPVAQPSFLEDLQANPMLLPGGGLLIALLGGYAIYRRRRQQKASESAGFQDSILSQESTVMAGGNSLFGTAGGQSVDTSQHSVFGADFRIGNNTPEANEVDPIAEADVYIAYGRDVQAEEILREALQQNPGRQAIRLKLMEIYNNRQDVEGFRVIAEEMFAQTGGQGAEWAQAADMGRRLDPGNAMYLSVTPDAASGDTTTLPGDQWRTHDPSHDPAAAPRDAALADLPDLADLALPLDGFPAPAAGTPITAPESAARMFGNIGAEPSVLATRLDDGFDLDVPASDVPALDTPTRGRPLDFDMSGISLDLNPLDVSGSGAVKLADTHDGGRHGDGVPLPAPTMLRDGKLSEPIDLSRASAESGLDTARGISPSTLSAEAVDGGRDMQIKFDLARAYIEIGDKEGARELLQEVVDQSQDPLLTEARSLLRDVA</sequence>
<dbReference type="InterPro" id="IPR020011">
    <property type="entry name" value="FimV_C"/>
</dbReference>
<organism evidence="3 4">
    <name type="scientific">Cupriavidus basilensis</name>
    <dbReference type="NCBI Taxonomy" id="68895"/>
    <lineage>
        <taxon>Bacteria</taxon>
        <taxon>Pseudomonadati</taxon>
        <taxon>Pseudomonadota</taxon>
        <taxon>Betaproteobacteria</taxon>
        <taxon>Burkholderiales</taxon>
        <taxon>Burkholderiaceae</taxon>
        <taxon>Cupriavidus</taxon>
    </lineage>
</organism>
<feature type="transmembrane region" description="Helical" evidence="2">
    <location>
        <begin position="45"/>
        <end position="63"/>
    </location>
</feature>
<dbReference type="Proteomes" id="UP001216674">
    <property type="component" value="Unassembled WGS sequence"/>
</dbReference>
<accession>A0ABT6AN85</accession>
<feature type="non-terminal residue" evidence="3">
    <location>
        <position position="1"/>
    </location>
</feature>
<evidence type="ECO:0000313" key="3">
    <source>
        <dbReference type="EMBL" id="MDF3834063.1"/>
    </source>
</evidence>
<comment type="caution">
    <text evidence="3">The sequence shown here is derived from an EMBL/GenBank/DDBJ whole genome shotgun (WGS) entry which is preliminary data.</text>
</comment>
<evidence type="ECO:0000256" key="1">
    <source>
        <dbReference type="SAM" id="MobiDB-lite"/>
    </source>
</evidence>
<dbReference type="RefSeq" id="WP_276265227.1">
    <property type="nucleotide sequence ID" value="NZ_JARJLM010000241.1"/>
</dbReference>